<dbReference type="InterPro" id="IPR015946">
    <property type="entry name" value="KH_dom-like_a/b"/>
</dbReference>
<evidence type="ECO:0000313" key="2">
    <source>
        <dbReference type="EMBL" id="TWI15289.1"/>
    </source>
</evidence>
<dbReference type="OrthoDB" id="9807532at2"/>
<comment type="caution">
    <text evidence="2">The sequence shown here is derived from an EMBL/GenBank/DDBJ whole genome shotgun (WGS) entry which is preliminary data.</text>
</comment>
<sequence>MKFNRRASAHWMGSGMEGKGTLTTQSTTLNNTQYSFKSRFEEGVGTNPEELIAAAHSGCFAMKLSFLLGDAGFTPDDLNVEAKVTFEDGAITESHLDLKAKIPGITNEAFQKIAAEAKATCPISKSITAAISLTAILV</sequence>
<dbReference type="PANTHER" id="PTHR42830">
    <property type="entry name" value="OSMOTICALLY INDUCIBLE FAMILY PROTEIN"/>
    <property type="match status" value="1"/>
</dbReference>
<accession>V6RYD7</accession>
<evidence type="ECO:0000313" key="3">
    <source>
        <dbReference type="Proteomes" id="UP000319848"/>
    </source>
</evidence>
<name>V6RYD7_9FLAO</name>
<proteinExistence type="predicted"/>
<dbReference type="Gene3D" id="3.30.300.20">
    <property type="match status" value="1"/>
</dbReference>
<dbReference type="GO" id="GO:0004601">
    <property type="term" value="F:peroxidase activity"/>
    <property type="evidence" value="ECO:0007669"/>
    <property type="project" value="InterPro"/>
</dbReference>
<dbReference type="EMBL" id="VLKQ01000001">
    <property type="protein sequence ID" value="TWI15289.1"/>
    <property type="molecule type" value="Genomic_DNA"/>
</dbReference>
<keyword evidence="3" id="KW-1185">Reference proteome</keyword>
<dbReference type="NCBIfam" id="TIGR03562">
    <property type="entry name" value="osmo_induc_OsmC"/>
    <property type="match status" value="1"/>
</dbReference>
<dbReference type="PANTHER" id="PTHR42830:SF1">
    <property type="entry name" value="OSMOTICALLY INDUCIBLE FAMILY PROTEIN"/>
    <property type="match status" value="1"/>
</dbReference>
<dbReference type="InterPro" id="IPR052707">
    <property type="entry name" value="OsmC_Ohr_Peroxiredoxin"/>
</dbReference>
<dbReference type="InterPro" id="IPR019904">
    <property type="entry name" value="Peroxiredoxin_OsmC"/>
</dbReference>
<evidence type="ECO:0000256" key="1">
    <source>
        <dbReference type="SAM" id="MobiDB-lite"/>
    </source>
</evidence>
<gene>
    <name evidence="2" type="ORF">IP98_00281</name>
</gene>
<dbReference type="SUPFAM" id="SSF82784">
    <property type="entry name" value="OsmC-like"/>
    <property type="match status" value="1"/>
</dbReference>
<dbReference type="RefSeq" id="WP_023571563.1">
    <property type="nucleotide sequence ID" value="NZ_AVBI01000019.1"/>
</dbReference>
<dbReference type="Proteomes" id="UP000319848">
    <property type="component" value="Unassembled WGS sequence"/>
</dbReference>
<feature type="region of interest" description="Disordered" evidence="1">
    <location>
        <begin position="1"/>
        <end position="24"/>
    </location>
</feature>
<reference evidence="2 3" key="1">
    <citation type="journal article" date="2015" name="Stand. Genomic Sci.">
        <title>Genomic Encyclopedia of Bacterial and Archaeal Type Strains, Phase III: the genomes of soil and plant-associated and newly described type strains.</title>
        <authorList>
            <person name="Whitman W.B."/>
            <person name="Woyke T."/>
            <person name="Klenk H.P."/>
            <person name="Zhou Y."/>
            <person name="Lilburn T.G."/>
            <person name="Beck B.J."/>
            <person name="De Vos P."/>
            <person name="Vandamme P."/>
            <person name="Eisen J.A."/>
            <person name="Garrity G."/>
            <person name="Hugenholtz P."/>
            <person name="Kyrpides N.C."/>
        </authorList>
    </citation>
    <scope>NUCLEOTIDE SEQUENCE [LARGE SCALE GENOMIC DNA]</scope>
    <source>
        <strain evidence="2 3">CGMCC 1.7270</strain>
    </source>
</reference>
<organism evidence="2 3">
    <name type="scientific">Flavobacterium cauense R2A-7</name>
    <dbReference type="NCBI Taxonomy" id="1341154"/>
    <lineage>
        <taxon>Bacteria</taxon>
        <taxon>Pseudomonadati</taxon>
        <taxon>Bacteroidota</taxon>
        <taxon>Flavobacteriia</taxon>
        <taxon>Flavobacteriales</taxon>
        <taxon>Flavobacteriaceae</taxon>
        <taxon>Flavobacterium</taxon>
    </lineage>
</organism>
<dbReference type="InterPro" id="IPR003718">
    <property type="entry name" value="OsmC/Ohr_fam"/>
</dbReference>
<dbReference type="AlphaFoldDB" id="V6RYD7"/>
<dbReference type="GO" id="GO:0006979">
    <property type="term" value="P:response to oxidative stress"/>
    <property type="evidence" value="ECO:0007669"/>
    <property type="project" value="InterPro"/>
</dbReference>
<dbReference type="STRING" id="1341154.FCR2A7T_24610"/>
<dbReference type="Pfam" id="PF02566">
    <property type="entry name" value="OsmC"/>
    <property type="match status" value="1"/>
</dbReference>
<protein>
    <submittedName>
        <fullName evidence="2">Osmotically inducible protein OsmC</fullName>
    </submittedName>
</protein>
<dbReference type="InterPro" id="IPR036102">
    <property type="entry name" value="OsmC/Ohrsf"/>
</dbReference>